<dbReference type="Pfam" id="PF08646">
    <property type="entry name" value="Rep_fac-A_C"/>
    <property type="match status" value="1"/>
</dbReference>
<sequence>MQNFIVITNNGKIRTTPHKYKLSFYTKTEVMLQPIGRLLLILLSFVLLLSLSQMVPVIKIYCLVNYIGEVVGKEEARGIITCTGHQSKRIALQLEDLEKNKIKCTLFGELVDQVLPQLERDDGEPFILVVQLFKTNVYLNSLNIQSTYYVSKVYFNPNLTKINEFKQRLNKDIISPSQRITQLQTQPQYSATDEINTGIVPLKTIEEVLNMQLETSCWIIANIVSLEVGKDDWCYTSCKTCPKKVVESKDRYCCDHCRRVGFKAMLRYRLQIIVTDGTGCLKLIVWNKEAEQMVGKPADKVNEICMWEKTNSYPKYLDNVIDKRFLFKLNITYKNINAIEGVYSVTKLSDEDFLISSFGCASSSVEAFVSIIFGSIAKSEYYLG</sequence>
<evidence type="ECO:0000256" key="3">
    <source>
        <dbReference type="ARBA" id="ARBA00022771"/>
    </source>
</evidence>
<dbReference type="GO" id="GO:0003677">
    <property type="term" value="F:DNA binding"/>
    <property type="evidence" value="ECO:0007669"/>
    <property type="project" value="UniProtKB-KW"/>
</dbReference>
<evidence type="ECO:0000313" key="8">
    <source>
        <dbReference type="Proteomes" id="UP000289738"/>
    </source>
</evidence>
<reference evidence="7 8" key="1">
    <citation type="submission" date="2019-01" db="EMBL/GenBank/DDBJ databases">
        <title>Sequencing of cultivated peanut Arachis hypogaea provides insights into genome evolution and oil improvement.</title>
        <authorList>
            <person name="Chen X."/>
        </authorList>
    </citation>
    <scope>NUCLEOTIDE SEQUENCE [LARGE SCALE GENOMIC DNA]</scope>
    <source>
        <strain evidence="8">cv. Fuhuasheng</strain>
        <tissue evidence="7">Leaves</tissue>
    </source>
</reference>
<dbReference type="GO" id="GO:0008270">
    <property type="term" value="F:zinc ion binding"/>
    <property type="evidence" value="ECO:0007669"/>
    <property type="project" value="UniProtKB-KW"/>
</dbReference>
<dbReference type="InterPro" id="IPR012340">
    <property type="entry name" value="NA-bd_OB-fold"/>
</dbReference>
<dbReference type="InterPro" id="IPR047192">
    <property type="entry name" value="Euk_RPA1_DBD_C"/>
</dbReference>
<evidence type="ECO:0000256" key="2">
    <source>
        <dbReference type="ARBA" id="ARBA00022723"/>
    </source>
</evidence>
<dbReference type="CDD" id="cd04476">
    <property type="entry name" value="RPA1_DBD_C"/>
    <property type="match status" value="1"/>
</dbReference>
<dbReference type="CDD" id="cd04481">
    <property type="entry name" value="RPA1_DBD_B_like"/>
    <property type="match status" value="1"/>
</dbReference>
<evidence type="ECO:0000259" key="6">
    <source>
        <dbReference type="Pfam" id="PF08646"/>
    </source>
</evidence>
<dbReference type="AlphaFoldDB" id="A0A444Y7F0"/>
<protein>
    <recommendedName>
        <fullName evidence="6">Replication factor A C-terminal domain-containing protein</fullName>
    </recommendedName>
</protein>
<evidence type="ECO:0000256" key="1">
    <source>
        <dbReference type="ARBA" id="ARBA00005690"/>
    </source>
</evidence>
<keyword evidence="4" id="KW-0862">Zinc</keyword>
<dbReference type="Proteomes" id="UP000289738">
    <property type="component" value="Chromosome B08"/>
</dbReference>
<keyword evidence="3" id="KW-0863">Zinc-finger</keyword>
<evidence type="ECO:0000256" key="5">
    <source>
        <dbReference type="ARBA" id="ARBA00023125"/>
    </source>
</evidence>
<dbReference type="InterPro" id="IPR013955">
    <property type="entry name" value="Rep_factor-A_C"/>
</dbReference>
<dbReference type="STRING" id="3818.A0A444Y7F0"/>
<dbReference type="EMBL" id="SDMP01000018">
    <property type="protein sequence ID" value="RYQ97864.1"/>
    <property type="molecule type" value="Genomic_DNA"/>
</dbReference>
<gene>
    <name evidence="7" type="ORF">Ahy_B08g093936</name>
</gene>
<comment type="caution">
    <text evidence="7">The sequence shown here is derived from an EMBL/GenBank/DDBJ whole genome shotgun (WGS) entry which is preliminary data.</text>
</comment>
<keyword evidence="2" id="KW-0479">Metal-binding</keyword>
<proteinExistence type="inferred from homology"/>
<evidence type="ECO:0000256" key="4">
    <source>
        <dbReference type="ARBA" id="ARBA00022833"/>
    </source>
</evidence>
<organism evidence="7 8">
    <name type="scientific">Arachis hypogaea</name>
    <name type="common">Peanut</name>
    <dbReference type="NCBI Taxonomy" id="3818"/>
    <lineage>
        <taxon>Eukaryota</taxon>
        <taxon>Viridiplantae</taxon>
        <taxon>Streptophyta</taxon>
        <taxon>Embryophyta</taxon>
        <taxon>Tracheophyta</taxon>
        <taxon>Spermatophyta</taxon>
        <taxon>Magnoliopsida</taxon>
        <taxon>eudicotyledons</taxon>
        <taxon>Gunneridae</taxon>
        <taxon>Pentapetalae</taxon>
        <taxon>rosids</taxon>
        <taxon>fabids</taxon>
        <taxon>Fabales</taxon>
        <taxon>Fabaceae</taxon>
        <taxon>Papilionoideae</taxon>
        <taxon>50 kb inversion clade</taxon>
        <taxon>dalbergioids sensu lato</taxon>
        <taxon>Dalbergieae</taxon>
        <taxon>Pterocarpus clade</taxon>
        <taxon>Arachis</taxon>
    </lineage>
</organism>
<dbReference type="PANTHER" id="PTHR47165:SF4">
    <property type="entry name" value="OS03G0429900 PROTEIN"/>
    <property type="match status" value="1"/>
</dbReference>
<accession>A0A444Y7F0</accession>
<dbReference type="Gene3D" id="2.40.50.140">
    <property type="entry name" value="Nucleic acid-binding proteins"/>
    <property type="match status" value="2"/>
</dbReference>
<comment type="similarity">
    <text evidence="1">Belongs to the replication factor A protein 1 family.</text>
</comment>
<dbReference type="SUPFAM" id="SSF50249">
    <property type="entry name" value="Nucleic acid-binding proteins"/>
    <property type="match status" value="2"/>
</dbReference>
<evidence type="ECO:0000313" key="7">
    <source>
        <dbReference type="EMBL" id="RYQ97864.1"/>
    </source>
</evidence>
<keyword evidence="8" id="KW-1185">Reference proteome</keyword>
<keyword evidence="5" id="KW-0238">DNA-binding</keyword>
<dbReference type="PANTHER" id="PTHR47165">
    <property type="entry name" value="OS03G0429900 PROTEIN"/>
    <property type="match status" value="1"/>
</dbReference>
<name>A0A444Y7F0_ARAHY</name>
<feature type="domain" description="Replication factor A C-terminal" evidence="6">
    <location>
        <begin position="227"/>
        <end position="337"/>
    </location>
</feature>